<proteinExistence type="predicted"/>
<gene>
    <name evidence="2" type="ORF">CLUP02_12821</name>
</gene>
<feature type="compositionally biased region" description="Low complexity" evidence="1">
    <location>
        <begin position="273"/>
        <end position="282"/>
    </location>
</feature>
<protein>
    <submittedName>
        <fullName evidence="2">Uncharacterized protein</fullName>
    </submittedName>
</protein>
<keyword evidence="3" id="KW-1185">Reference proteome</keyword>
<evidence type="ECO:0000313" key="2">
    <source>
        <dbReference type="EMBL" id="UQC87317.1"/>
    </source>
</evidence>
<reference evidence="2" key="1">
    <citation type="journal article" date="2021" name="Mol. Plant Microbe Interact.">
        <title>Complete Genome Sequence of the Plant-Pathogenic Fungus Colletotrichum lupini.</title>
        <authorList>
            <person name="Baroncelli R."/>
            <person name="Pensec F."/>
            <person name="Da Lio D."/>
            <person name="Boufleur T."/>
            <person name="Vicente I."/>
            <person name="Sarrocco S."/>
            <person name="Picot A."/>
            <person name="Baraldi E."/>
            <person name="Sukno S."/>
            <person name="Thon M."/>
            <person name="Le Floch G."/>
        </authorList>
    </citation>
    <scope>NUCLEOTIDE SEQUENCE</scope>
    <source>
        <strain evidence="2">IMI 504893</strain>
    </source>
</reference>
<dbReference type="EMBL" id="CP019478">
    <property type="protein sequence ID" value="UQC87317.1"/>
    <property type="molecule type" value="Genomic_DNA"/>
</dbReference>
<dbReference type="GeneID" id="73346791"/>
<feature type="region of interest" description="Disordered" evidence="1">
    <location>
        <begin position="305"/>
        <end position="325"/>
    </location>
</feature>
<sequence>MPFLRTAVVGWTMILLELVHQAYVSVSAVHIVFFLSQYRFFQPFLGLNAGLSIFQASLLTYSFETTPLKVKSNASSVFSFVSYEVNTPSRICLLKGSIGVRPRRKSAVVIEKDLGLRVSMIPVARYTTRLLVIENTSTYFHLFSVYYIWNIFQKEAVGGERRSFDHDLDAVITMLLTDCDKYKYTSHPVVMNPEPWKYRSITLQTPTPLQKRAHNDSNPPSPQAVAKRGDRGPGAEFLPRHPSLPSSPVFSAGPATVTAAESRARCISLTNDSSSVSNFSKSSGKKKPVGKEDVREWCKTRFRMSGKSTRARQRDEKRPRGILSNEGDPYSPRMGMCNRLVSGWLTCALAKPCCRGSAVPSTCIAFVWLLAGVDWGGGSLPVWTYCVRNPWQDGYLRAERAEKRNGNAKSGVSRYCGVTNEIQVRLSSTSLSLCASPRVAAAFQLPLSKATRSREVGRAQA</sequence>
<feature type="region of interest" description="Disordered" evidence="1">
    <location>
        <begin position="209"/>
        <end position="255"/>
    </location>
</feature>
<dbReference type="KEGG" id="clup:CLUP02_12821"/>
<evidence type="ECO:0000313" key="3">
    <source>
        <dbReference type="Proteomes" id="UP000830671"/>
    </source>
</evidence>
<dbReference type="Proteomes" id="UP000830671">
    <property type="component" value="Chromosome 6"/>
</dbReference>
<accession>A0A9Q8T2Y6</accession>
<dbReference type="AlphaFoldDB" id="A0A9Q8T2Y6"/>
<name>A0A9Q8T2Y6_9PEZI</name>
<organism evidence="2 3">
    <name type="scientific">Colletotrichum lupini</name>
    <dbReference type="NCBI Taxonomy" id="145971"/>
    <lineage>
        <taxon>Eukaryota</taxon>
        <taxon>Fungi</taxon>
        <taxon>Dikarya</taxon>
        <taxon>Ascomycota</taxon>
        <taxon>Pezizomycotina</taxon>
        <taxon>Sordariomycetes</taxon>
        <taxon>Hypocreomycetidae</taxon>
        <taxon>Glomerellales</taxon>
        <taxon>Glomerellaceae</taxon>
        <taxon>Colletotrichum</taxon>
        <taxon>Colletotrichum acutatum species complex</taxon>
    </lineage>
</organism>
<dbReference type="RefSeq" id="XP_049148927.1">
    <property type="nucleotide sequence ID" value="XM_049291781.1"/>
</dbReference>
<evidence type="ECO:0000256" key="1">
    <source>
        <dbReference type="SAM" id="MobiDB-lite"/>
    </source>
</evidence>
<feature type="region of interest" description="Disordered" evidence="1">
    <location>
        <begin position="272"/>
        <end position="291"/>
    </location>
</feature>